<comment type="caution">
    <text evidence="2">The sequence shown here is derived from an EMBL/GenBank/DDBJ whole genome shotgun (WGS) entry which is preliminary data.</text>
</comment>
<protein>
    <submittedName>
        <fullName evidence="2">Uncharacterized protein</fullName>
    </submittedName>
</protein>
<gene>
    <name evidence="2" type="ORF">KFK09_009918</name>
</gene>
<name>A0A8T3BNY7_DENNO</name>
<sequence length="56" mass="6860">MKRWTFASMVAFICREIWFCILSLLLKFSLNLATKQPLYVLLQICYFYKLYLLRVF</sequence>
<reference evidence="2" key="1">
    <citation type="journal article" date="2022" name="Front. Genet.">
        <title>Chromosome-Scale Assembly of the Dendrobium nobile Genome Provides Insights Into the Molecular Mechanism of the Biosynthesis of the Medicinal Active Ingredient of Dendrobium.</title>
        <authorList>
            <person name="Xu Q."/>
            <person name="Niu S.-C."/>
            <person name="Li K.-L."/>
            <person name="Zheng P.-J."/>
            <person name="Zhang X.-J."/>
            <person name="Jia Y."/>
            <person name="Liu Y."/>
            <person name="Niu Y.-X."/>
            <person name="Yu L.-H."/>
            <person name="Chen D.-F."/>
            <person name="Zhang G.-Q."/>
        </authorList>
    </citation>
    <scope>NUCLEOTIDE SEQUENCE</scope>
    <source>
        <tissue evidence="2">Leaf</tissue>
    </source>
</reference>
<evidence type="ECO:0000313" key="2">
    <source>
        <dbReference type="EMBL" id="KAI0513886.1"/>
    </source>
</evidence>
<keyword evidence="1" id="KW-1133">Transmembrane helix</keyword>
<evidence type="ECO:0000313" key="3">
    <source>
        <dbReference type="Proteomes" id="UP000829196"/>
    </source>
</evidence>
<feature type="transmembrane region" description="Helical" evidence="1">
    <location>
        <begin position="6"/>
        <end position="26"/>
    </location>
</feature>
<keyword evidence="1" id="KW-0812">Transmembrane</keyword>
<dbReference type="Proteomes" id="UP000829196">
    <property type="component" value="Unassembled WGS sequence"/>
</dbReference>
<keyword evidence="1" id="KW-0472">Membrane</keyword>
<organism evidence="2 3">
    <name type="scientific">Dendrobium nobile</name>
    <name type="common">Orchid</name>
    <dbReference type="NCBI Taxonomy" id="94219"/>
    <lineage>
        <taxon>Eukaryota</taxon>
        <taxon>Viridiplantae</taxon>
        <taxon>Streptophyta</taxon>
        <taxon>Embryophyta</taxon>
        <taxon>Tracheophyta</taxon>
        <taxon>Spermatophyta</taxon>
        <taxon>Magnoliopsida</taxon>
        <taxon>Liliopsida</taxon>
        <taxon>Asparagales</taxon>
        <taxon>Orchidaceae</taxon>
        <taxon>Epidendroideae</taxon>
        <taxon>Malaxideae</taxon>
        <taxon>Dendrobiinae</taxon>
        <taxon>Dendrobium</taxon>
    </lineage>
</organism>
<evidence type="ECO:0000256" key="1">
    <source>
        <dbReference type="SAM" id="Phobius"/>
    </source>
</evidence>
<accession>A0A8T3BNY7</accession>
<dbReference type="AlphaFoldDB" id="A0A8T3BNY7"/>
<dbReference type="EMBL" id="JAGYWB010000008">
    <property type="protein sequence ID" value="KAI0513886.1"/>
    <property type="molecule type" value="Genomic_DNA"/>
</dbReference>
<keyword evidence="3" id="KW-1185">Reference proteome</keyword>
<proteinExistence type="predicted"/>